<name>A0A552WUI9_9MICO</name>
<dbReference type="InterPro" id="IPR045851">
    <property type="entry name" value="AMP-bd_C_sf"/>
</dbReference>
<dbReference type="EMBL" id="VJXR01000009">
    <property type="protein sequence ID" value="TRW46508.1"/>
    <property type="molecule type" value="Genomic_DNA"/>
</dbReference>
<dbReference type="RefSeq" id="WP_143417462.1">
    <property type="nucleotide sequence ID" value="NZ_VJXR01000009.1"/>
</dbReference>
<organism evidence="6 7">
    <name type="scientific">Georgenia yuyongxinii</name>
    <dbReference type="NCBI Taxonomy" id="2589797"/>
    <lineage>
        <taxon>Bacteria</taxon>
        <taxon>Bacillati</taxon>
        <taxon>Actinomycetota</taxon>
        <taxon>Actinomycetes</taxon>
        <taxon>Micrococcales</taxon>
        <taxon>Bogoriellaceae</taxon>
        <taxon>Georgenia</taxon>
    </lineage>
</organism>
<proteinExistence type="predicted"/>
<reference evidence="6 7" key="1">
    <citation type="submission" date="2019-07" db="EMBL/GenBank/DDBJ databases">
        <title>Georgenia wutianyii sp. nov. and Georgenia *** sp. nov. isolated from plateau pika (Ochotona curzoniae) in the Qinghai-Tibet plateau of China.</title>
        <authorList>
            <person name="Tian Z."/>
        </authorList>
    </citation>
    <scope>NUCLEOTIDE SEQUENCE [LARGE SCALE GENOMIC DNA]</scope>
    <source>
        <strain evidence="6 7">Z446</strain>
    </source>
</reference>
<gene>
    <name evidence="6" type="ORF">FJ693_05170</name>
</gene>
<keyword evidence="4" id="KW-0472">Membrane</keyword>
<feature type="transmembrane region" description="Helical" evidence="4">
    <location>
        <begin position="1100"/>
        <end position="1123"/>
    </location>
</feature>
<dbReference type="Gene3D" id="3.40.50.12780">
    <property type="entry name" value="N-terminal domain of ligase-like"/>
    <property type="match status" value="1"/>
</dbReference>
<dbReference type="SMART" id="SM00823">
    <property type="entry name" value="PKS_PP"/>
    <property type="match status" value="1"/>
</dbReference>
<dbReference type="InterPro" id="IPR020845">
    <property type="entry name" value="AMP-binding_CS"/>
</dbReference>
<dbReference type="Gene3D" id="3.30.300.30">
    <property type="match status" value="1"/>
</dbReference>
<evidence type="ECO:0000256" key="1">
    <source>
        <dbReference type="ARBA" id="ARBA00022450"/>
    </source>
</evidence>
<accession>A0A552WUI9</accession>
<dbReference type="GO" id="GO:0031177">
    <property type="term" value="F:phosphopantetheine binding"/>
    <property type="evidence" value="ECO:0007669"/>
    <property type="project" value="InterPro"/>
</dbReference>
<dbReference type="GO" id="GO:0043041">
    <property type="term" value="P:amino acid activation for nonribosomal peptide biosynthetic process"/>
    <property type="evidence" value="ECO:0007669"/>
    <property type="project" value="TreeGrafter"/>
</dbReference>
<feature type="region of interest" description="Disordered" evidence="3">
    <location>
        <begin position="1304"/>
        <end position="1334"/>
    </location>
</feature>
<feature type="transmembrane region" description="Helical" evidence="4">
    <location>
        <begin position="662"/>
        <end position="679"/>
    </location>
</feature>
<dbReference type="PROSITE" id="PS00455">
    <property type="entry name" value="AMP_BINDING"/>
    <property type="match status" value="1"/>
</dbReference>
<keyword evidence="7" id="KW-1185">Reference proteome</keyword>
<feature type="transmembrane region" description="Helical" evidence="4">
    <location>
        <begin position="1129"/>
        <end position="1153"/>
    </location>
</feature>
<dbReference type="InterPro" id="IPR042099">
    <property type="entry name" value="ANL_N_sf"/>
</dbReference>
<sequence>MPPAPLTADPLLAADRAPEVRTLVDIFEATAARHPTAIAIDDGDEELTYAALLEAVRARAARLTAAGVRRGDRVGIRATSGAVDLYLSILASMFAGAAYVPVDADDPDERATIVWAEAGVVGVVHDDGHLTRADGTSLSRRPDAEGDGATHGDPSTLLGAVRPTAAEDAWIIFTSGSTGKPKGVAVSHRSAAAWVDAEARLFLRDDPLRPGDRVLAGLSVAFDASCEEMWLAWRHGATLVPAPRALVRTGTDLGPWLVERDITVVSTVPTLAGMWPVDTLDAVRLLIFGGEAIPPELATRLWRADRELWNTYGPTEATVIACAALLEPDEPVRIGLPQDGWNLAVVDAAGEPVAEGETGELIIGGVGLARYLDPDLDAKKFAPMPALGWERAYRSGDLVQLDRAGLIFVGRADDQVKVNGRRIELGEVDSALLALPGVAAAAAAVQHTPAGTAVLVGYVVPAGPDGLDTAELIAALREELPAAMIPLLAVVGSIPTRTSGKVDRDALPWPLPGVEAGAGTSSLTGTEAWVGEQWAAVIGVHPSDAEDDFFSYGGSSLTAAQLVSALRVRYPLVTVAEVYRHPEVGDLAAHLEATYPGAASPTAASALGTARTVRPVPAASQLVQLVALVPLRTLVALRWLTVLAAVNNVLAWAWQVPWAVPVSWWWVAAGWLLTVSPLGRMGVSALGARLLLAGVGPGTYPRGGGVHLRLWAAERLTEGFGAVTTASAPWVALYARALGVRMGRGVDLHAVPPVTGLLTLGRECAVEPEVDLAGHWVDGDQLHVGRITVGPGAVVGARSVLYPGAHVGAGTDVAAGSAVHGRTGEEEYWAGSPATRVHQARHPWPPHRPPQRRAWQLVYALSGAVLAALPVLAVAAGLWLVGLAVRDTATLAAAVGPALIEAVRATLVAYVLYAAALVITVRLLGIGLTEGFHPVRSRVGWQAWCTERLMDSARTVLFPLYSSVITPAWLRLLGAHVGANVEASTVIGLPSMMRVKSGAFLADDTMVAPYELGGGWVRVAPAKVGRRAFLGNSGMTAPGRTVPKNGLVAVLSATPAKTRAGSSYIGSPPVLLPRAATLDDGERTFAPPARLRRARALVEVGRVVPALLVGVLGLGVVLALQALVLTGGWGLAAALGGVALLAAGVVAAVLTILAKRLLVGRVRAGEHPLWSSFVWRGEVADTFTEMLAAPYFADAAAGTVALVWWLRGMGARIGRGVWCQTYWLPEADLVHLGDGATVGPGCVVQTHLFHDRIMSLDVVTLGDGATLGPHGVILPAATLGAGSCVGPASLVMRGEGVPAGTRWVGNPIAPWQDPDPTGPADDDATDVQGGADVA</sequence>
<dbReference type="InterPro" id="IPR006162">
    <property type="entry name" value="Ppantetheine_attach_site"/>
</dbReference>
<dbReference type="GO" id="GO:0044550">
    <property type="term" value="P:secondary metabolite biosynthetic process"/>
    <property type="evidence" value="ECO:0007669"/>
    <property type="project" value="TreeGrafter"/>
</dbReference>
<keyword evidence="4" id="KW-1133">Transmembrane helix</keyword>
<dbReference type="SUPFAM" id="SSF47336">
    <property type="entry name" value="ACP-like"/>
    <property type="match status" value="1"/>
</dbReference>
<dbReference type="InterPro" id="IPR036736">
    <property type="entry name" value="ACP-like_sf"/>
</dbReference>
<dbReference type="PANTHER" id="PTHR45527:SF1">
    <property type="entry name" value="FATTY ACID SYNTHASE"/>
    <property type="match status" value="1"/>
</dbReference>
<feature type="domain" description="Carrier" evidence="5">
    <location>
        <begin position="521"/>
        <end position="595"/>
    </location>
</feature>
<dbReference type="Gene3D" id="1.10.1200.10">
    <property type="entry name" value="ACP-like"/>
    <property type="match status" value="1"/>
</dbReference>
<dbReference type="InterPro" id="IPR025110">
    <property type="entry name" value="AMP-bd_C"/>
</dbReference>
<feature type="compositionally biased region" description="Basic and acidic residues" evidence="3">
    <location>
        <begin position="140"/>
        <end position="150"/>
    </location>
</feature>
<dbReference type="InterPro" id="IPR009081">
    <property type="entry name" value="PP-bd_ACP"/>
</dbReference>
<dbReference type="Pfam" id="PF13193">
    <property type="entry name" value="AMP-binding_C"/>
    <property type="match status" value="1"/>
</dbReference>
<comment type="caution">
    <text evidence="6">The sequence shown here is derived from an EMBL/GenBank/DDBJ whole genome shotgun (WGS) entry which is preliminary data.</text>
</comment>
<dbReference type="CDD" id="cd05930">
    <property type="entry name" value="A_NRPS"/>
    <property type="match status" value="1"/>
</dbReference>
<dbReference type="InterPro" id="IPR020806">
    <property type="entry name" value="PKS_PP-bd"/>
</dbReference>
<dbReference type="NCBIfam" id="TIGR01733">
    <property type="entry name" value="AA-adenyl-dom"/>
    <property type="match status" value="1"/>
</dbReference>
<dbReference type="Pfam" id="PF00550">
    <property type="entry name" value="PP-binding"/>
    <property type="match status" value="1"/>
</dbReference>
<feature type="transmembrane region" description="Helical" evidence="4">
    <location>
        <begin position="857"/>
        <end position="881"/>
    </location>
</feature>
<dbReference type="Pfam" id="PF00501">
    <property type="entry name" value="AMP-binding"/>
    <property type="match status" value="1"/>
</dbReference>
<dbReference type="SUPFAM" id="SSF51161">
    <property type="entry name" value="Trimeric LpxA-like enzymes"/>
    <property type="match status" value="3"/>
</dbReference>
<keyword evidence="1" id="KW-0596">Phosphopantetheine</keyword>
<evidence type="ECO:0000259" key="5">
    <source>
        <dbReference type="PROSITE" id="PS50075"/>
    </source>
</evidence>
<evidence type="ECO:0000256" key="2">
    <source>
        <dbReference type="ARBA" id="ARBA00022553"/>
    </source>
</evidence>
<dbReference type="SUPFAM" id="SSF56801">
    <property type="entry name" value="Acetyl-CoA synthetase-like"/>
    <property type="match status" value="1"/>
</dbReference>
<dbReference type="PROSITE" id="PS50075">
    <property type="entry name" value="CARRIER"/>
    <property type="match status" value="1"/>
</dbReference>
<dbReference type="PANTHER" id="PTHR45527">
    <property type="entry name" value="NONRIBOSOMAL PEPTIDE SYNTHETASE"/>
    <property type="match status" value="1"/>
</dbReference>
<keyword evidence="4" id="KW-0812">Transmembrane</keyword>
<evidence type="ECO:0000313" key="6">
    <source>
        <dbReference type="EMBL" id="TRW46508.1"/>
    </source>
</evidence>
<dbReference type="GO" id="GO:0005737">
    <property type="term" value="C:cytoplasm"/>
    <property type="evidence" value="ECO:0007669"/>
    <property type="project" value="TreeGrafter"/>
</dbReference>
<dbReference type="NCBIfam" id="TIGR02353">
    <property type="entry name" value="NRPS_term_dom"/>
    <property type="match status" value="1"/>
</dbReference>
<protein>
    <submittedName>
        <fullName evidence="6">Amino acid adenylation domain-containing protein</fullName>
    </submittedName>
</protein>
<dbReference type="InterPro" id="IPR011004">
    <property type="entry name" value="Trimer_LpxA-like_sf"/>
</dbReference>
<dbReference type="Gene3D" id="2.160.10.10">
    <property type="entry name" value="Hexapeptide repeat proteins"/>
    <property type="match status" value="2"/>
</dbReference>
<dbReference type="InterPro" id="IPR000873">
    <property type="entry name" value="AMP-dep_synth/lig_dom"/>
</dbReference>
<evidence type="ECO:0000256" key="3">
    <source>
        <dbReference type="SAM" id="MobiDB-lite"/>
    </source>
</evidence>
<dbReference type="Proteomes" id="UP000318693">
    <property type="component" value="Unassembled WGS sequence"/>
</dbReference>
<evidence type="ECO:0000313" key="7">
    <source>
        <dbReference type="Proteomes" id="UP000318693"/>
    </source>
</evidence>
<dbReference type="InterPro" id="IPR010071">
    <property type="entry name" value="AA_adenyl_dom"/>
</dbReference>
<dbReference type="InterPro" id="IPR012728">
    <property type="entry name" value="Pls/PosA_C"/>
</dbReference>
<feature type="region of interest" description="Disordered" evidence="3">
    <location>
        <begin position="132"/>
        <end position="157"/>
    </location>
</feature>
<dbReference type="PROSITE" id="PS00012">
    <property type="entry name" value="PHOSPHOPANTETHEINE"/>
    <property type="match status" value="1"/>
</dbReference>
<evidence type="ECO:0000256" key="4">
    <source>
        <dbReference type="SAM" id="Phobius"/>
    </source>
</evidence>
<feature type="transmembrane region" description="Helical" evidence="4">
    <location>
        <begin position="907"/>
        <end position="928"/>
    </location>
</feature>
<keyword evidence="2" id="KW-0597">Phosphoprotein</keyword>